<dbReference type="SUPFAM" id="SSF52540">
    <property type="entry name" value="P-loop containing nucleoside triphosphate hydrolases"/>
    <property type="match status" value="1"/>
</dbReference>
<name>A0ABT2ZJN9_9RHOB</name>
<comment type="caution">
    <text evidence="1">The sequence shown here is derived from an EMBL/GenBank/DDBJ whole genome shotgun (WGS) entry which is preliminary data.</text>
</comment>
<accession>A0ABT2ZJN9</accession>
<dbReference type="Pfam" id="PF17784">
    <property type="entry name" value="Sulfotransfer_4"/>
    <property type="match status" value="1"/>
</dbReference>
<dbReference type="Gene3D" id="3.40.50.300">
    <property type="entry name" value="P-loop containing nucleotide triphosphate hydrolases"/>
    <property type="match status" value="1"/>
</dbReference>
<dbReference type="InterPro" id="IPR027417">
    <property type="entry name" value="P-loop_NTPase"/>
</dbReference>
<dbReference type="EMBL" id="JAOWKZ010000001">
    <property type="protein sequence ID" value="MCV2871348.1"/>
    <property type="molecule type" value="Genomic_DNA"/>
</dbReference>
<evidence type="ECO:0000313" key="2">
    <source>
        <dbReference type="Proteomes" id="UP001652564"/>
    </source>
</evidence>
<dbReference type="InterPro" id="IPR040632">
    <property type="entry name" value="Sulfotransfer_4"/>
</dbReference>
<keyword evidence="2" id="KW-1185">Reference proteome</keyword>
<dbReference type="RefSeq" id="WP_263738523.1">
    <property type="nucleotide sequence ID" value="NZ_JAOWKZ010000001.1"/>
</dbReference>
<sequence>MLKVIGAGFGRTGTDSMREALNLLGVGPCHHMFEVLQDERQQKMWRALAQGATPNWPELLRGFSSCVDWPSAAYWRELSKFCPDAMVVLTWRTAESWWASFERTILSVIKASTDPDSLGVALVAEQVFGGRPDDRAHAIATYEAHVEEVKATISPERLLIYSVGSGWEPLCRHLGLPVPDAPFPRRNASDDFHAAVDAAEKR</sequence>
<dbReference type="PANTHER" id="PTHR36978:SF4">
    <property type="entry name" value="P-LOOP CONTAINING NUCLEOSIDE TRIPHOSPHATE HYDROLASE PROTEIN"/>
    <property type="match status" value="1"/>
</dbReference>
<proteinExistence type="predicted"/>
<dbReference type="Proteomes" id="UP001652564">
    <property type="component" value="Unassembled WGS sequence"/>
</dbReference>
<organism evidence="1 2">
    <name type="scientific">Albidovulum litorale</name>
    <dbReference type="NCBI Taxonomy" id="2984134"/>
    <lineage>
        <taxon>Bacteria</taxon>
        <taxon>Pseudomonadati</taxon>
        <taxon>Pseudomonadota</taxon>
        <taxon>Alphaproteobacteria</taxon>
        <taxon>Rhodobacterales</taxon>
        <taxon>Paracoccaceae</taxon>
        <taxon>Albidovulum</taxon>
    </lineage>
</organism>
<gene>
    <name evidence="1" type="ORF">OEZ71_03470</name>
</gene>
<dbReference type="PANTHER" id="PTHR36978">
    <property type="entry name" value="P-LOOP CONTAINING NUCLEOTIDE TRIPHOSPHATE HYDROLASE"/>
    <property type="match status" value="1"/>
</dbReference>
<protein>
    <submittedName>
        <fullName evidence="1">Sulfotransferase family protein</fullName>
    </submittedName>
</protein>
<reference evidence="1 2" key="1">
    <citation type="submission" date="2022-10" db="EMBL/GenBank/DDBJ databases">
        <title>Defluviimonas sp. nov., isolated from ocean surface sediments.</title>
        <authorList>
            <person name="He W."/>
            <person name="Wang L."/>
            <person name="Zhang D.-F."/>
        </authorList>
    </citation>
    <scope>NUCLEOTIDE SEQUENCE [LARGE SCALE GENOMIC DNA]</scope>
    <source>
        <strain evidence="1 2">WL0050</strain>
    </source>
</reference>
<evidence type="ECO:0000313" key="1">
    <source>
        <dbReference type="EMBL" id="MCV2871348.1"/>
    </source>
</evidence>